<protein>
    <submittedName>
        <fullName evidence="2">Uncharacterized protein</fullName>
    </submittedName>
</protein>
<keyword evidence="3" id="KW-1185">Reference proteome</keyword>
<keyword evidence="1" id="KW-1133">Transmembrane helix</keyword>
<evidence type="ECO:0000313" key="2">
    <source>
        <dbReference type="EMBL" id="PXW88055.1"/>
    </source>
</evidence>
<dbReference type="Proteomes" id="UP000247978">
    <property type="component" value="Unassembled WGS sequence"/>
</dbReference>
<comment type="caution">
    <text evidence="2">The sequence shown here is derived from an EMBL/GenBank/DDBJ whole genome shotgun (WGS) entry which is preliminary data.</text>
</comment>
<accession>A0A2V3W724</accession>
<keyword evidence="1" id="KW-0812">Transmembrane</keyword>
<sequence>MEWFMIVMIILIGFIPIVYRMNQRIHQLELKIHETMAQLKVRK</sequence>
<dbReference type="AlphaFoldDB" id="A0A2V3W724"/>
<dbReference type="EMBL" id="QJJQ01000004">
    <property type="protein sequence ID" value="PXW88055.1"/>
    <property type="molecule type" value="Genomic_DNA"/>
</dbReference>
<name>A0A2V3W724_9BACI</name>
<feature type="transmembrane region" description="Helical" evidence="1">
    <location>
        <begin position="6"/>
        <end position="22"/>
    </location>
</feature>
<proteinExistence type="predicted"/>
<keyword evidence="1" id="KW-0472">Membrane</keyword>
<evidence type="ECO:0000256" key="1">
    <source>
        <dbReference type="SAM" id="Phobius"/>
    </source>
</evidence>
<reference evidence="2 3" key="1">
    <citation type="submission" date="2018-05" db="EMBL/GenBank/DDBJ databases">
        <title>Genomic Encyclopedia of Type Strains, Phase IV (KMG-IV): sequencing the most valuable type-strain genomes for metagenomic binning, comparative biology and taxonomic classification.</title>
        <authorList>
            <person name="Goeker M."/>
        </authorList>
    </citation>
    <scope>NUCLEOTIDE SEQUENCE [LARGE SCALE GENOMIC DNA]</scope>
    <source>
        <strain evidence="2 3">DSM 28556</strain>
    </source>
</reference>
<evidence type="ECO:0000313" key="3">
    <source>
        <dbReference type="Proteomes" id="UP000247978"/>
    </source>
</evidence>
<gene>
    <name evidence="2" type="ORF">DFR56_104207</name>
</gene>
<dbReference type="RefSeq" id="WP_278250681.1">
    <property type="nucleotide sequence ID" value="NZ_JADIJL010000030.1"/>
</dbReference>
<organism evidence="2 3">
    <name type="scientific">Pseudogracilibacillus auburnensis</name>
    <dbReference type="NCBI Taxonomy" id="1494959"/>
    <lineage>
        <taxon>Bacteria</taxon>
        <taxon>Bacillati</taxon>
        <taxon>Bacillota</taxon>
        <taxon>Bacilli</taxon>
        <taxon>Bacillales</taxon>
        <taxon>Bacillaceae</taxon>
        <taxon>Pseudogracilibacillus</taxon>
    </lineage>
</organism>